<reference evidence="4" key="1">
    <citation type="submission" date="2016-11" db="EMBL/GenBank/DDBJ databases">
        <authorList>
            <person name="Varghese N."/>
            <person name="Submissions S."/>
        </authorList>
    </citation>
    <scope>NUCLEOTIDE SEQUENCE [LARGE SCALE GENOMIC DNA]</scope>
    <source>
        <strain evidence="4">DSM 2635</strain>
    </source>
</reference>
<dbReference type="AlphaFoldDB" id="A0A1M5PEE1"/>
<keyword evidence="4" id="KW-1185">Reference proteome</keyword>
<accession>A0A1M5PEE1</accession>
<evidence type="ECO:0000256" key="1">
    <source>
        <dbReference type="SAM" id="Coils"/>
    </source>
</evidence>
<feature type="coiled-coil region" evidence="1">
    <location>
        <begin position="32"/>
        <end position="92"/>
    </location>
</feature>
<evidence type="ECO:0000313" key="3">
    <source>
        <dbReference type="EMBL" id="SHH00122.1"/>
    </source>
</evidence>
<evidence type="ECO:0000256" key="2">
    <source>
        <dbReference type="SAM" id="Phobius"/>
    </source>
</evidence>
<dbReference type="EMBL" id="FQWX01000014">
    <property type="protein sequence ID" value="SHH00122.1"/>
    <property type="molecule type" value="Genomic_DNA"/>
</dbReference>
<evidence type="ECO:0000313" key="4">
    <source>
        <dbReference type="Proteomes" id="UP000243255"/>
    </source>
</evidence>
<keyword evidence="2" id="KW-1133">Transmembrane helix</keyword>
<gene>
    <name evidence="3" type="ORF">SAMN04488530_1144</name>
</gene>
<dbReference type="STRING" id="1121321.SAMN04488530_1144"/>
<keyword evidence="1" id="KW-0175">Coiled coil</keyword>
<dbReference type="RefSeq" id="WP_073125978.1">
    <property type="nucleotide sequence ID" value="NZ_BAABCH010000020.1"/>
</dbReference>
<proteinExistence type="predicted"/>
<keyword evidence="2" id="KW-0472">Membrane</keyword>
<dbReference type="OrthoDB" id="7063112at2"/>
<feature type="transmembrane region" description="Helical" evidence="2">
    <location>
        <begin position="12"/>
        <end position="32"/>
    </location>
</feature>
<organism evidence="3 4">
    <name type="scientific">Asaccharospora irregularis DSM 2635</name>
    <dbReference type="NCBI Taxonomy" id="1121321"/>
    <lineage>
        <taxon>Bacteria</taxon>
        <taxon>Bacillati</taxon>
        <taxon>Bacillota</taxon>
        <taxon>Clostridia</taxon>
        <taxon>Peptostreptococcales</taxon>
        <taxon>Peptostreptococcaceae</taxon>
        <taxon>Asaccharospora</taxon>
    </lineage>
</organism>
<protein>
    <submittedName>
        <fullName evidence="3">Uncharacterized protein</fullName>
    </submittedName>
</protein>
<sequence length="204" mass="22849">MGSNSMNKDVVIEAAIQAIPYVGAPLATLYYGNKQEKRFRRLEKFYEELKEEISKSQNNYKDISQHNPDELSAILEELNEKVESEHLELKRRLYKNYFKKTMIQPVNGNFDERKLLLDILSTLTPLQIEIIAFLAKQASPVQGSSISKPGIEQSVISGSIAQLKNFGLIDGALNSIVFGGAGNSINENIVLSNFGKKFNTFCLS</sequence>
<dbReference type="Proteomes" id="UP000243255">
    <property type="component" value="Unassembled WGS sequence"/>
</dbReference>
<keyword evidence="2" id="KW-0812">Transmembrane</keyword>
<name>A0A1M5PEE1_9FIRM</name>